<dbReference type="PANTHER" id="PTHR32322:SF18">
    <property type="entry name" value="S-ADENOSYLMETHIONINE_S-ADENOSYLHOMOCYSTEINE TRANSPORTER"/>
    <property type="match status" value="1"/>
</dbReference>
<dbReference type="Proteomes" id="UP000195573">
    <property type="component" value="Chromosome"/>
</dbReference>
<evidence type="ECO:0000313" key="10">
    <source>
        <dbReference type="Proteomes" id="UP000195573"/>
    </source>
</evidence>
<feature type="transmembrane region" description="Helical" evidence="7">
    <location>
        <begin position="123"/>
        <end position="143"/>
    </location>
</feature>
<evidence type="ECO:0000256" key="5">
    <source>
        <dbReference type="ARBA" id="ARBA00022989"/>
    </source>
</evidence>
<keyword evidence="3" id="KW-1003">Cell membrane</keyword>
<evidence type="ECO:0000256" key="1">
    <source>
        <dbReference type="ARBA" id="ARBA00004651"/>
    </source>
</evidence>
<feature type="domain" description="EamA" evidence="8">
    <location>
        <begin position="3"/>
        <end position="139"/>
    </location>
</feature>
<dbReference type="Gene3D" id="1.10.3730.20">
    <property type="match status" value="1"/>
</dbReference>
<dbReference type="RefSeq" id="WP_088017422.1">
    <property type="nucleotide sequence ID" value="NZ_CP020880.1"/>
</dbReference>
<evidence type="ECO:0000256" key="7">
    <source>
        <dbReference type="SAM" id="Phobius"/>
    </source>
</evidence>
<dbReference type="InterPro" id="IPR037185">
    <property type="entry name" value="EmrE-like"/>
</dbReference>
<evidence type="ECO:0000313" key="9">
    <source>
        <dbReference type="EMBL" id="ART75515.1"/>
    </source>
</evidence>
<protein>
    <recommendedName>
        <fullName evidence="8">EamA domain-containing protein</fullName>
    </recommendedName>
</protein>
<dbReference type="GeneID" id="96737884"/>
<evidence type="ECO:0000256" key="2">
    <source>
        <dbReference type="ARBA" id="ARBA00007362"/>
    </source>
</evidence>
<evidence type="ECO:0000259" key="8">
    <source>
        <dbReference type="Pfam" id="PF00892"/>
    </source>
</evidence>
<dbReference type="InterPro" id="IPR050638">
    <property type="entry name" value="AA-Vitamin_Transporters"/>
</dbReference>
<proteinExistence type="inferred from homology"/>
<sequence length="296" mass="32779">MAKAYSLLLFCVLVWGSNFVIGKLLLESFSPGFTTFARFLAIVLALYIYGKWKGISFYFPKLTKKDLLVFVLLSTVGVFINQWSFFIGLQHADSTSAAVILAMTPLITCILAAIFLHEVFTKNMAIGLIVAAIGGFIVVGSGYDGTFLKVEKGLWWIAITMVTFSLLIILTRLLSKRMETFPLTFHSNVLAFIISIPFAVLEQEKTITAAPGAWVLLIVTAIIVHGFCNLIWNKQIKYINASKASTLTNLEPFVAMILGFFLLSKPILITQVIGAIFIVCGVILSNKKRSRRYAIT</sequence>
<name>A0ABM6KG73_9BACI</name>
<dbReference type="InterPro" id="IPR000620">
    <property type="entry name" value="EamA_dom"/>
</dbReference>
<keyword evidence="10" id="KW-1185">Reference proteome</keyword>
<feature type="transmembrane region" description="Helical" evidence="7">
    <location>
        <begin position="244"/>
        <end position="262"/>
    </location>
</feature>
<keyword evidence="5 7" id="KW-1133">Transmembrane helix</keyword>
<feature type="transmembrane region" description="Helical" evidence="7">
    <location>
        <begin position="32"/>
        <end position="49"/>
    </location>
</feature>
<feature type="transmembrane region" description="Helical" evidence="7">
    <location>
        <begin position="213"/>
        <end position="232"/>
    </location>
</feature>
<keyword evidence="6 7" id="KW-0472">Membrane</keyword>
<dbReference type="Pfam" id="PF00892">
    <property type="entry name" value="EamA"/>
    <property type="match status" value="2"/>
</dbReference>
<gene>
    <name evidence="9" type="ORF">B4U37_05505</name>
</gene>
<dbReference type="SUPFAM" id="SSF103481">
    <property type="entry name" value="Multidrug resistance efflux transporter EmrE"/>
    <property type="match status" value="2"/>
</dbReference>
<dbReference type="EMBL" id="CP020880">
    <property type="protein sequence ID" value="ART75515.1"/>
    <property type="molecule type" value="Genomic_DNA"/>
</dbReference>
<feature type="transmembrane region" description="Helical" evidence="7">
    <location>
        <begin position="95"/>
        <end position="116"/>
    </location>
</feature>
<comment type="similarity">
    <text evidence="2">Belongs to the EamA transporter family.</text>
</comment>
<feature type="domain" description="EamA" evidence="8">
    <location>
        <begin position="152"/>
        <end position="285"/>
    </location>
</feature>
<evidence type="ECO:0000256" key="3">
    <source>
        <dbReference type="ARBA" id="ARBA00022475"/>
    </source>
</evidence>
<feature type="transmembrane region" description="Helical" evidence="7">
    <location>
        <begin position="69"/>
        <end position="89"/>
    </location>
</feature>
<organism evidence="9 10">
    <name type="scientific">Sutcliffiella horikoshii</name>
    <dbReference type="NCBI Taxonomy" id="79883"/>
    <lineage>
        <taxon>Bacteria</taxon>
        <taxon>Bacillati</taxon>
        <taxon>Bacillota</taxon>
        <taxon>Bacilli</taxon>
        <taxon>Bacillales</taxon>
        <taxon>Bacillaceae</taxon>
        <taxon>Sutcliffiella</taxon>
    </lineage>
</organism>
<evidence type="ECO:0000256" key="6">
    <source>
        <dbReference type="ARBA" id="ARBA00023136"/>
    </source>
</evidence>
<comment type="subcellular location">
    <subcellularLocation>
        <location evidence="1">Cell membrane</location>
        <topology evidence="1">Multi-pass membrane protein</topology>
    </subcellularLocation>
</comment>
<feature type="transmembrane region" description="Helical" evidence="7">
    <location>
        <begin position="181"/>
        <end position="201"/>
    </location>
</feature>
<evidence type="ECO:0000256" key="4">
    <source>
        <dbReference type="ARBA" id="ARBA00022692"/>
    </source>
</evidence>
<keyword evidence="4 7" id="KW-0812">Transmembrane</keyword>
<reference evidence="9 10" key="1">
    <citation type="submission" date="2017-04" db="EMBL/GenBank/DDBJ databases">
        <title>Complete Genome Sequence of the Bacillus horikoshii 20a strain from Cuatro Cienegas, Coahuila, Mexico.</title>
        <authorList>
            <person name="Zarza E."/>
            <person name="Alcaraz L.D."/>
            <person name="Aguilar-Salinas B."/>
            <person name="Islas A."/>
            <person name="Olmedo-Alvarez G."/>
        </authorList>
    </citation>
    <scope>NUCLEOTIDE SEQUENCE [LARGE SCALE GENOMIC DNA]</scope>
    <source>
        <strain evidence="9 10">20a</strain>
    </source>
</reference>
<dbReference type="PANTHER" id="PTHR32322">
    <property type="entry name" value="INNER MEMBRANE TRANSPORTER"/>
    <property type="match status" value="1"/>
</dbReference>
<accession>A0ABM6KG73</accession>
<feature type="transmembrane region" description="Helical" evidence="7">
    <location>
        <begin position="268"/>
        <end position="285"/>
    </location>
</feature>
<feature type="transmembrane region" description="Helical" evidence="7">
    <location>
        <begin position="155"/>
        <end position="174"/>
    </location>
</feature>